<dbReference type="Proteomes" id="UP000054350">
    <property type="component" value="Unassembled WGS sequence"/>
</dbReference>
<evidence type="ECO:0000313" key="3">
    <source>
        <dbReference type="Proteomes" id="UP000054350"/>
    </source>
</evidence>
<evidence type="ECO:0000313" key="2">
    <source>
        <dbReference type="EMBL" id="KNE56669.1"/>
    </source>
</evidence>
<reference evidence="2 3" key="1">
    <citation type="submission" date="2009-11" db="EMBL/GenBank/DDBJ databases">
        <title>Annotation of Allomyces macrogynus ATCC 38327.</title>
        <authorList>
            <consortium name="The Broad Institute Genome Sequencing Platform"/>
            <person name="Russ C."/>
            <person name="Cuomo C."/>
            <person name="Burger G."/>
            <person name="Gray M.W."/>
            <person name="Holland P.W.H."/>
            <person name="King N."/>
            <person name="Lang F.B.F."/>
            <person name="Roger A.J."/>
            <person name="Ruiz-Trillo I."/>
            <person name="Young S.K."/>
            <person name="Zeng Q."/>
            <person name="Gargeya S."/>
            <person name="Fitzgerald M."/>
            <person name="Haas B."/>
            <person name="Abouelleil A."/>
            <person name="Alvarado L."/>
            <person name="Arachchi H.M."/>
            <person name="Berlin A."/>
            <person name="Chapman S.B."/>
            <person name="Gearin G."/>
            <person name="Goldberg J."/>
            <person name="Griggs A."/>
            <person name="Gujja S."/>
            <person name="Hansen M."/>
            <person name="Heiman D."/>
            <person name="Howarth C."/>
            <person name="Larimer J."/>
            <person name="Lui A."/>
            <person name="MacDonald P.J.P."/>
            <person name="McCowen C."/>
            <person name="Montmayeur A."/>
            <person name="Murphy C."/>
            <person name="Neiman D."/>
            <person name="Pearson M."/>
            <person name="Priest M."/>
            <person name="Roberts A."/>
            <person name="Saif S."/>
            <person name="Shea T."/>
            <person name="Sisk P."/>
            <person name="Stolte C."/>
            <person name="Sykes S."/>
            <person name="Wortman J."/>
            <person name="Nusbaum C."/>
            <person name="Birren B."/>
        </authorList>
    </citation>
    <scope>NUCLEOTIDE SEQUENCE [LARGE SCALE GENOMIC DNA]</scope>
    <source>
        <strain evidence="2 3">ATCC 38327</strain>
    </source>
</reference>
<keyword evidence="3" id="KW-1185">Reference proteome</keyword>
<protein>
    <submittedName>
        <fullName evidence="2">Uncharacterized protein</fullName>
    </submittedName>
</protein>
<gene>
    <name evidence="2" type="ORF">AMAG_02453</name>
</gene>
<organism evidence="2 3">
    <name type="scientific">Allomyces macrogynus (strain ATCC 38327)</name>
    <name type="common">Allomyces javanicus var. macrogynus</name>
    <dbReference type="NCBI Taxonomy" id="578462"/>
    <lineage>
        <taxon>Eukaryota</taxon>
        <taxon>Fungi</taxon>
        <taxon>Fungi incertae sedis</taxon>
        <taxon>Blastocladiomycota</taxon>
        <taxon>Blastocladiomycetes</taxon>
        <taxon>Blastocladiales</taxon>
        <taxon>Blastocladiaceae</taxon>
        <taxon>Allomyces</taxon>
    </lineage>
</organism>
<reference evidence="3" key="2">
    <citation type="submission" date="2009-11" db="EMBL/GenBank/DDBJ databases">
        <title>The Genome Sequence of Allomyces macrogynus strain ATCC 38327.</title>
        <authorList>
            <consortium name="The Broad Institute Genome Sequencing Platform"/>
            <person name="Russ C."/>
            <person name="Cuomo C."/>
            <person name="Shea T."/>
            <person name="Young S.K."/>
            <person name="Zeng Q."/>
            <person name="Koehrsen M."/>
            <person name="Haas B."/>
            <person name="Borodovsky M."/>
            <person name="Guigo R."/>
            <person name="Alvarado L."/>
            <person name="Berlin A."/>
            <person name="Borenstein D."/>
            <person name="Chen Z."/>
            <person name="Engels R."/>
            <person name="Freedman E."/>
            <person name="Gellesch M."/>
            <person name="Goldberg J."/>
            <person name="Griggs A."/>
            <person name="Gujja S."/>
            <person name="Heiman D."/>
            <person name="Hepburn T."/>
            <person name="Howarth C."/>
            <person name="Jen D."/>
            <person name="Larson L."/>
            <person name="Lewis B."/>
            <person name="Mehta T."/>
            <person name="Park D."/>
            <person name="Pearson M."/>
            <person name="Roberts A."/>
            <person name="Saif S."/>
            <person name="Shenoy N."/>
            <person name="Sisk P."/>
            <person name="Stolte C."/>
            <person name="Sykes S."/>
            <person name="Walk T."/>
            <person name="White J."/>
            <person name="Yandava C."/>
            <person name="Burger G."/>
            <person name="Gray M.W."/>
            <person name="Holland P.W.H."/>
            <person name="King N."/>
            <person name="Lang F.B.F."/>
            <person name="Roger A.J."/>
            <person name="Ruiz-Trillo I."/>
            <person name="Lander E."/>
            <person name="Nusbaum C."/>
        </authorList>
    </citation>
    <scope>NUCLEOTIDE SEQUENCE [LARGE SCALE GENOMIC DNA]</scope>
    <source>
        <strain evidence="3">ATCC 38327</strain>
    </source>
</reference>
<feature type="compositionally biased region" description="Acidic residues" evidence="1">
    <location>
        <begin position="94"/>
        <end position="103"/>
    </location>
</feature>
<sequence>MRPHSYYYQTMEPVRRVYHNQYVSDLARFEQIKARRNRMSAIKHSAKHSLSDSGYDYEPFDEEYDEGFSISEDEFGDDDAWEDMYDGEAYSVEDEAFEDDANEGEGFSMADEAGTAGDDADSEDAWVDE</sequence>
<dbReference type="EMBL" id="GG745330">
    <property type="protein sequence ID" value="KNE56669.1"/>
    <property type="molecule type" value="Genomic_DNA"/>
</dbReference>
<feature type="region of interest" description="Disordered" evidence="1">
    <location>
        <begin position="94"/>
        <end position="129"/>
    </location>
</feature>
<proteinExistence type="predicted"/>
<feature type="compositionally biased region" description="Acidic residues" evidence="1">
    <location>
        <begin position="118"/>
        <end position="129"/>
    </location>
</feature>
<accession>A0A0L0S2S8</accession>
<dbReference type="VEuPathDB" id="FungiDB:AMAG_02453"/>
<dbReference type="AlphaFoldDB" id="A0A0L0S2S8"/>
<dbReference type="OrthoDB" id="10550335at2759"/>
<name>A0A0L0S2S8_ALLM3</name>
<evidence type="ECO:0000256" key="1">
    <source>
        <dbReference type="SAM" id="MobiDB-lite"/>
    </source>
</evidence>